<feature type="transmembrane region" description="Helical" evidence="1">
    <location>
        <begin position="34"/>
        <end position="52"/>
    </location>
</feature>
<sequence length="111" mass="12538">MTSARDRALTSLWDPRRTGSHLLPVRRREKSSKLLLYLLWLLAVLVVVDLQFAQLHVLVLVVGGEFVQLILAGEIMASRRMTAQQVVGMLFESQSDHDYETDSASEAEEEV</sequence>
<evidence type="ECO:0000313" key="2">
    <source>
        <dbReference type="EMBL" id="KAJ1216551.1"/>
    </source>
</evidence>
<evidence type="ECO:0000256" key="1">
    <source>
        <dbReference type="SAM" id="Phobius"/>
    </source>
</evidence>
<gene>
    <name evidence="2" type="ORF">NDU88_004152</name>
</gene>
<feature type="transmembrane region" description="Helical" evidence="1">
    <location>
        <begin position="58"/>
        <end position="77"/>
    </location>
</feature>
<protein>
    <submittedName>
        <fullName evidence="2">Uncharacterized protein</fullName>
    </submittedName>
</protein>
<keyword evidence="3" id="KW-1185">Reference proteome</keyword>
<accession>A0AAV7WUQ2</accession>
<dbReference type="Proteomes" id="UP001066276">
    <property type="component" value="Chromosome 1_1"/>
</dbReference>
<keyword evidence="1" id="KW-1133">Transmembrane helix</keyword>
<name>A0AAV7WUQ2_PLEWA</name>
<dbReference type="AlphaFoldDB" id="A0AAV7WUQ2"/>
<keyword evidence="1" id="KW-0812">Transmembrane</keyword>
<organism evidence="2 3">
    <name type="scientific">Pleurodeles waltl</name>
    <name type="common">Iberian ribbed newt</name>
    <dbReference type="NCBI Taxonomy" id="8319"/>
    <lineage>
        <taxon>Eukaryota</taxon>
        <taxon>Metazoa</taxon>
        <taxon>Chordata</taxon>
        <taxon>Craniata</taxon>
        <taxon>Vertebrata</taxon>
        <taxon>Euteleostomi</taxon>
        <taxon>Amphibia</taxon>
        <taxon>Batrachia</taxon>
        <taxon>Caudata</taxon>
        <taxon>Salamandroidea</taxon>
        <taxon>Salamandridae</taxon>
        <taxon>Pleurodelinae</taxon>
        <taxon>Pleurodeles</taxon>
    </lineage>
</organism>
<keyword evidence="1" id="KW-0472">Membrane</keyword>
<dbReference type="EMBL" id="JANPWB010000001">
    <property type="protein sequence ID" value="KAJ1216551.1"/>
    <property type="molecule type" value="Genomic_DNA"/>
</dbReference>
<reference evidence="2" key="1">
    <citation type="journal article" date="2022" name="bioRxiv">
        <title>Sequencing and chromosome-scale assembly of the giantPleurodeles waltlgenome.</title>
        <authorList>
            <person name="Brown T."/>
            <person name="Elewa A."/>
            <person name="Iarovenko S."/>
            <person name="Subramanian E."/>
            <person name="Araus A.J."/>
            <person name="Petzold A."/>
            <person name="Susuki M."/>
            <person name="Suzuki K.-i.T."/>
            <person name="Hayashi T."/>
            <person name="Toyoda A."/>
            <person name="Oliveira C."/>
            <person name="Osipova E."/>
            <person name="Leigh N.D."/>
            <person name="Simon A."/>
            <person name="Yun M.H."/>
        </authorList>
    </citation>
    <scope>NUCLEOTIDE SEQUENCE</scope>
    <source>
        <strain evidence="2">20211129_DDA</strain>
        <tissue evidence="2">Liver</tissue>
    </source>
</reference>
<comment type="caution">
    <text evidence="2">The sequence shown here is derived from an EMBL/GenBank/DDBJ whole genome shotgun (WGS) entry which is preliminary data.</text>
</comment>
<evidence type="ECO:0000313" key="3">
    <source>
        <dbReference type="Proteomes" id="UP001066276"/>
    </source>
</evidence>
<proteinExistence type="predicted"/>